<dbReference type="InterPro" id="IPR045055">
    <property type="entry name" value="DNA2/NAM7-like"/>
</dbReference>
<dbReference type="InterPro" id="IPR049468">
    <property type="entry name" value="Restrct_endonuc-II-like_dom"/>
</dbReference>
<dbReference type="PANTHER" id="PTHR10887">
    <property type="entry name" value="DNA2/NAM7 HELICASE FAMILY"/>
    <property type="match status" value="1"/>
</dbReference>
<proteinExistence type="predicted"/>
<dbReference type="InterPro" id="IPR027417">
    <property type="entry name" value="P-loop_NTPase"/>
</dbReference>
<sequence>MSDNIPGTTSASEQLTTISIEVDHDWTVNYAMQQNDVPIIKSLRLTTENESPLQDVRVSITTEPEFAHTWESRIGTVKVGETYNLGPVDLTLSHDYLASLTERVSGALHVKVFQQDTQLAHISRRIDILAFDEWNGLQSLPEILAAFTTPNHPSIESVLSDAADVIGKWTGNTSLSGYQSRDPERVALIAAAIFTALQQRTIRYINPPASFEAVGQKIRLPDRILESRLATCLDLSMLVAACLEQTGLNPLVIITTGHAFVGVWLGDETFADVATDDLLRLRKRVELGQIAVFETTLLTSEQPVTFDQAIKAGRQHLEDAAPFLCAIDIRRARKCRIRPLPLRVERLAMQSATTVNTEATEPALPLLDIPAFPSTQDEQTETAPETPATRLDRWKRKLLDLTMHNRLLNFKESKKNLPILCPDLGSLEDALADGVSFKVYPRLNDLGENNARNAEVHRQRTGANSLDEMLKEAFHSHRLHADSTDMDVSRRLLEIYREAKLSIEENGANTLYLALGFLAWYETPTSPQRRIAPIILIPLEIERRSLQEGFSIRQGDDEPMVNVTLLANLAAEFELNIRGLDPIPMDEHGIDVSLILRKFREAIIDIDQWEVLEQAYIGHFSFAKFLMWRDLEVRSEDLQRNSVVRHLIHTPSDVYPDSGTFPDPDRLDETHSPEATFCPLSADSSQLAAVHAAADGKSFVLHGPPGTGKSQTITNIIAHNLALGKTVLFVSEKRAALEVVQRRLTESGLGPFCLELHSNKSHKKAVLSQLEQTLGVPPVHSSEEWLNEAQKLANTRKELNGFVTALHTIRPSGESLFVGLSQLIKNRNIPLVSLSWPSVEQIDRQKLDALRDTARRLQLAAGQIGHPIANCWEAAQCEIWTPELRNSVERVLNEMKGAIESLTGTTKEIAAIVGMPANDWSSQDLQHLAEIADALLDCPSLPQGLLVTNEWEESKAAIAETVAHGRQRDELREKLFSRYTQGVLTMDTGALCQQWSAAEQSWFLPRWLGCRKIRQALTSVACTGYLPQNPDVVHDLQLAQAVQQEEQYLKAQSAVIELLGGLWRNGEAKWCDIEEDVSRADALRKVALNVAGIDIDLALHLRHRWAKLVAEGRDQLAGTAPIGQHLQAYQEAYSRFTSILSALTTLLNLGAITTRTDAAPQGFLATLVERSELWLENLNGLKPWCHWRSVRSEGKALNLEPIIDAYESQGLATEKLQDAFERGYYQWWCDTIISGAPILSGFFSSDFEDKIQQFRLTDDRYTRLTRQEIQARVSARLPRGQVDNPNSEMGLLRRQIQRQRGHLPLRALLQKLPNLLPRLKPCLLMSPISVAQYLDPAHPPFDLVVFDEASQIPVWDAVGAMARGKEVIIVGDPKQLPPTNFFSRADTGDGADADDSLVEDLESILDDCIAAQLPERHLNWHYRSRHESLIAFSNYHYYGNRLLTFPSPHQELGVSFRPVTGEYDKGKSRTNKTEAKAVVDEVLRRLCDPELCRFSIGIVTFSLAQQLLVDDLLEEARRQHPEIEPHFSDGSAEPVFIKNLENVQGDERDVILFSICYGPDAVGRVSMNFGPINRDGGERRLNVAVTRARQEVIVFSTLRAEQIDLSRSRAQGVADLKCFLDYAERGTVAIAERQASDPAGECESPFEEQVCDALRDKGYIVHPQVGCSGYRIDLAIVDPDKPGRYLLGIECDGANYHRSKTARDRDKLRESILRGLGWNLHRIWSTDWWEKPAEELVRIEEAIETAKQTSQQPDVVAESQPQWIAVAPVLPMTEPLKSQAPLSQEPTFPVYETFTFKGINGTPEDFHLQTGDSTICALIEAVVSKEGPVSLGLVARRVAEHWGISRVTSRALTRVAGLAKKANVRMITEEDKVFLWQTFLDPKSFTGFRIPGADEDAKRAAEDLPQAEVANAAQYLLEQHVSLPVADLVRETARLFGYQRIGQNVDKAIRGGIKWLVISGRAKEEDGVIIHQPNNK</sequence>
<keyword evidence="6" id="KW-1185">Reference proteome</keyword>
<dbReference type="OrthoDB" id="9757917at2"/>
<dbReference type="InterPro" id="IPR025103">
    <property type="entry name" value="DUF4011"/>
</dbReference>
<evidence type="ECO:0000259" key="1">
    <source>
        <dbReference type="Pfam" id="PF11784"/>
    </source>
</evidence>
<dbReference type="InterPro" id="IPR021754">
    <property type="entry name" value="DUF3320"/>
</dbReference>
<dbReference type="Pfam" id="PF11784">
    <property type="entry name" value="DUF3320"/>
    <property type="match status" value="1"/>
</dbReference>
<evidence type="ECO:0000259" key="4">
    <source>
        <dbReference type="Pfam" id="PF18741"/>
    </source>
</evidence>
<organism evidence="5 6">
    <name type="scientific">Oryzomonas rubra</name>
    <dbReference type="NCBI Taxonomy" id="2509454"/>
    <lineage>
        <taxon>Bacteria</taxon>
        <taxon>Pseudomonadati</taxon>
        <taxon>Thermodesulfobacteriota</taxon>
        <taxon>Desulfuromonadia</taxon>
        <taxon>Geobacterales</taxon>
        <taxon>Geobacteraceae</taxon>
        <taxon>Oryzomonas</taxon>
    </lineage>
</organism>
<dbReference type="Pfam" id="PF13086">
    <property type="entry name" value="AAA_11"/>
    <property type="match status" value="2"/>
</dbReference>
<dbReference type="FunFam" id="3.40.960.10:FF:000002">
    <property type="entry name" value="DNA helicase related protein"/>
    <property type="match status" value="1"/>
</dbReference>
<dbReference type="GO" id="GO:0004386">
    <property type="term" value="F:helicase activity"/>
    <property type="evidence" value="ECO:0007669"/>
    <property type="project" value="InterPro"/>
</dbReference>
<evidence type="ECO:0000313" key="5">
    <source>
        <dbReference type="EMBL" id="KAA0888137.1"/>
    </source>
</evidence>
<protein>
    <submittedName>
        <fullName evidence="5">DUF3320 domain-containing protein</fullName>
    </submittedName>
</protein>
<feature type="domain" description="DNA2/NAM7 helicase helicase" evidence="2">
    <location>
        <begin position="683"/>
        <end position="756"/>
    </location>
</feature>
<dbReference type="CDD" id="cd18808">
    <property type="entry name" value="SF1_C_Upf1"/>
    <property type="match status" value="1"/>
</dbReference>
<dbReference type="FunFam" id="3.40.50.300:FF:002063">
    <property type="entry name" value="DNA helicase related protein"/>
    <property type="match status" value="1"/>
</dbReference>
<reference evidence="5 6" key="1">
    <citation type="submission" date="2019-04" db="EMBL/GenBank/DDBJ databases">
        <title>Geobacter ruber sp. nov., ferric-reducing bacteria isolated from paddy soil.</title>
        <authorList>
            <person name="Xu Z."/>
            <person name="Masuda Y."/>
            <person name="Itoh H."/>
            <person name="Senoo K."/>
        </authorList>
    </citation>
    <scope>NUCLEOTIDE SEQUENCE [LARGE SCALE GENOMIC DNA]</scope>
    <source>
        <strain evidence="5 6">Red88</strain>
    </source>
</reference>
<evidence type="ECO:0000313" key="6">
    <source>
        <dbReference type="Proteomes" id="UP000324298"/>
    </source>
</evidence>
<dbReference type="RefSeq" id="WP_149309750.1">
    <property type="nucleotide sequence ID" value="NZ_SRSD01000012.1"/>
</dbReference>
<feature type="domain" description="DNA2/NAM7 helicase helicase" evidence="2">
    <location>
        <begin position="1337"/>
        <end position="1379"/>
    </location>
</feature>
<dbReference type="PANTHER" id="PTHR10887:SF495">
    <property type="entry name" value="HELICASE SENATAXIN ISOFORM X1-RELATED"/>
    <property type="match status" value="1"/>
</dbReference>
<dbReference type="Gene3D" id="3.40.50.300">
    <property type="entry name" value="P-loop containing nucleotide triphosphate hydrolases"/>
    <property type="match status" value="3"/>
</dbReference>
<comment type="caution">
    <text evidence="5">The sequence shown here is derived from an EMBL/GenBank/DDBJ whole genome shotgun (WGS) entry which is preliminary data.</text>
</comment>
<evidence type="ECO:0000259" key="2">
    <source>
        <dbReference type="Pfam" id="PF13086"/>
    </source>
</evidence>
<dbReference type="Gene3D" id="3.40.960.10">
    <property type="entry name" value="VSR Endonuclease"/>
    <property type="match status" value="1"/>
</dbReference>
<evidence type="ECO:0000259" key="3">
    <source>
        <dbReference type="Pfam" id="PF13087"/>
    </source>
</evidence>
<dbReference type="SUPFAM" id="SSF52980">
    <property type="entry name" value="Restriction endonuclease-like"/>
    <property type="match status" value="1"/>
</dbReference>
<dbReference type="Pfam" id="PF13195">
    <property type="entry name" value="DUF4011"/>
    <property type="match status" value="1"/>
</dbReference>
<dbReference type="Proteomes" id="UP000324298">
    <property type="component" value="Unassembled WGS sequence"/>
</dbReference>
<dbReference type="Pfam" id="PF13087">
    <property type="entry name" value="AAA_12"/>
    <property type="match status" value="1"/>
</dbReference>
<feature type="domain" description="Restriction endonuclease type II-like" evidence="4">
    <location>
        <begin position="1646"/>
        <end position="1743"/>
    </location>
</feature>
<feature type="domain" description="DUF3320" evidence="1">
    <location>
        <begin position="1805"/>
        <end position="1850"/>
    </location>
</feature>
<dbReference type="EMBL" id="SRSD01000012">
    <property type="protein sequence ID" value="KAA0888137.1"/>
    <property type="molecule type" value="Genomic_DNA"/>
</dbReference>
<gene>
    <name evidence="5" type="ORF">ET418_17225</name>
</gene>
<dbReference type="InterPro" id="IPR047187">
    <property type="entry name" value="SF1_C_Upf1"/>
</dbReference>
<dbReference type="InterPro" id="IPR041679">
    <property type="entry name" value="DNA2/NAM7-like_C"/>
</dbReference>
<name>A0A5A9X4Z1_9BACT</name>
<dbReference type="InterPro" id="IPR041677">
    <property type="entry name" value="DNA2/NAM7_AAA_11"/>
</dbReference>
<dbReference type="SUPFAM" id="SSF52540">
    <property type="entry name" value="P-loop containing nucleoside triphosphate hydrolases"/>
    <property type="match status" value="1"/>
</dbReference>
<dbReference type="Pfam" id="PF18741">
    <property type="entry name" value="MTES_1575"/>
    <property type="match status" value="1"/>
</dbReference>
<dbReference type="InterPro" id="IPR011335">
    <property type="entry name" value="Restrct_endonuc-II-like"/>
</dbReference>
<accession>A0A5A9X4Z1</accession>
<feature type="domain" description="DNA2/NAM7 helicase-like C-terminal" evidence="3">
    <location>
        <begin position="1405"/>
        <end position="1596"/>
    </location>
</feature>